<keyword evidence="4" id="KW-1185">Reference proteome</keyword>
<feature type="compositionally biased region" description="Polar residues" evidence="2">
    <location>
        <begin position="234"/>
        <end position="243"/>
    </location>
</feature>
<protein>
    <submittedName>
        <fullName evidence="3">Uncharacterized protein</fullName>
    </submittedName>
</protein>
<reference evidence="3 4" key="1">
    <citation type="journal article" date="2019" name="Nat. Ecol. Evol.">
        <title>Megaphylogeny resolves global patterns of mushroom evolution.</title>
        <authorList>
            <person name="Varga T."/>
            <person name="Krizsan K."/>
            <person name="Foldi C."/>
            <person name="Dima B."/>
            <person name="Sanchez-Garcia M."/>
            <person name="Sanchez-Ramirez S."/>
            <person name="Szollosi G.J."/>
            <person name="Szarkandi J.G."/>
            <person name="Papp V."/>
            <person name="Albert L."/>
            <person name="Andreopoulos W."/>
            <person name="Angelini C."/>
            <person name="Antonin V."/>
            <person name="Barry K.W."/>
            <person name="Bougher N.L."/>
            <person name="Buchanan P."/>
            <person name="Buyck B."/>
            <person name="Bense V."/>
            <person name="Catcheside P."/>
            <person name="Chovatia M."/>
            <person name="Cooper J."/>
            <person name="Damon W."/>
            <person name="Desjardin D."/>
            <person name="Finy P."/>
            <person name="Geml J."/>
            <person name="Haridas S."/>
            <person name="Hughes K."/>
            <person name="Justo A."/>
            <person name="Karasinski D."/>
            <person name="Kautmanova I."/>
            <person name="Kiss B."/>
            <person name="Kocsube S."/>
            <person name="Kotiranta H."/>
            <person name="LaButti K.M."/>
            <person name="Lechner B.E."/>
            <person name="Liimatainen K."/>
            <person name="Lipzen A."/>
            <person name="Lukacs Z."/>
            <person name="Mihaltcheva S."/>
            <person name="Morgado L.N."/>
            <person name="Niskanen T."/>
            <person name="Noordeloos M.E."/>
            <person name="Ohm R.A."/>
            <person name="Ortiz-Santana B."/>
            <person name="Ovrebo C."/>
            <person name="Racz N."/>
            <person name="Riley R."/>
            <person name="Savchenko A."/>
            <person name="Shiryaev A."/>
            <person name="Soop K."/>
            <person name="Spirin V."/>
            <person name="Szebenyi C."/>
            <person name="Tomsovsky M."/>
            <person name="Tulloss R.E."/>
            <person name="Uehling J."/>
            <person name="Grigoriev I.V."/>
            <person name="Vagvolgyi C."/>
            <person name="Papp T."/>
            <person name="Martin F.M."/>
            <person name="Miettinen O."/>
            <person name="Hibbett D.S."/>
            <person name="Nagy L.G."/>
        </authorList>
    </citation>
    <scope>NUCLEOTIDE SEQUENCE [LARGE SCALE GENOMIC DNA]</scope>
    <source>
        <strain evidence="3 4">CBS 309.79</strain>
    </source>
</reference>
<evidence type="ECO:0000313" key="4">
    <source>
        <dbReference type="Proteomes" id="UP000305067"/>
    </source>
</evidence>
<evidence type="ECO:0000256" key="2">
    <source>
        <dbReference type="SAM" id="MobiDB-lite"/>
    </source>
</evidence>
<dbReference type="STRING" id="1884261.A0A5C3QF89"/>
<feature type="compositionally biased region" description="Low complexity" evidence="2">
    <location>
        <begin position="164"/>
        <end position="178"/>
    </location>
</feature>
<feature type="region of interest" description="Disordered" evidence="2">
    <location>
        <begin position="33"/>
        <end position="107"/>
    </location>
</feature>
<name>A0A5C3QF89_9AGAR</name>
<sequence length="495" mass="54184">MNELQDYSWYDGNTSRSVPVNIKVEASLIEPTLHFSSPPLSHPSSPPLSHLSSTSPPRSAPSSSILDQYPQTTRQRSYTSTGPPPGKRPNPYTLSRRNSAGSSTMTTVPAYAPWPAAVSKGFHTRAPMHAEHGHSMMGLNSYTSRSHDHRPTPSSSLTGAIGDSHQSSASSSSSSKGSPPYHLAASSDMDWTTSHEPQGLSSAQSYDHAGASYGTPVMTSGSPPYVSYPDHKTSSFSSNHATITSPSSFPSTSHSFPADQYAPSPRQSHSQTPYASPSSFRGSDSAEGELISLRKRVRELEMINEHARNRVKGLEAELANDTVPYATQNIPGASRRAGHSPPQSAATSMSNNFNLTWKARTDARIRLYCSLNRAGNALCAWHDSRRERRAYPPRMAPPGHLNCGCTYDEALFEESLARHGVGSYHPGESVRMDPALRNPLLRLLQDRYGYRDGDFERDQATGDWAEGEGHLLWEQRAQHGFPGPRRVARMDTDRR</sequence>
<dbReference type="Proteomes" id="UP000305067">
    <property type="component" value="Unassembled WGS sequence"/>
</dbReference>
<feature type="compositionally biased region" description="Polar residues" evidence="2">
    <location>
        <begin position="92"/>
        <end position="107"/>
    </location>
</feature>
<feature type="compositionally biased region" description="Polar residues" evidence="2">
    <location>
        <begin position="189"/>
        <end position="205"/>
    </location>
</feature>
<evidence type="ECO:0000256" key="1">
    <source>
        <dbReference type="SAM" id="Coils"/>
    </source>
</evidence>
<evidence type="ECO:0000313" key="3">
    <source>
        <dbReference type="EMBL" id="TFL00725.1"/>
    </source>
</evidence>
<dbReference type="EMBL" id="ML178827">
    <property type="protein sequence ID" value="TFL00725.1"/>
    <property type="molecule type" value="Genomic_DNA"/>
</dbReference>
<feature type="region of interest" description="Disordered" evidence="2">
    <location>
        <begin position="134"/>
        <end position="208"/>
    </location>
</feature>
<organism evidence="3 4">
    <name type="scientific">Pterulicium gracile</name>
    <dbReference type="NCBI Taxonomy" id="1884261"/>
    <lineage>
        <taxon>Eukaryota</taxon>
        <taxon>Fungi</taxon>
        <taxon>Dikarya</taxon>
        <taxon>Basidiomycota</taxon>
        <taxon>Agaricomycotina</taxon>
        <taxon>Agaricomycetes</taxon>
        <taxon>Agaricomycetidae</taxon>
        <taxon>Agaricales</taxon>
        <taxon>Pleurotineae</taxon>
        <taxon>Pterulaceae</taxon>
        <taxon>Pterulicium</taxon>
    </lineage>
</organism>
<feature type="region of interest" description="Disordered" evidence="2">
    <location>
        <begin position="232"/>
        <end position="287"/>
    </location>
</feature>
<feature type="compositionally biased region" description="Low complexity" evidence="2">
    <location>
        <begin position="47"/>
        <end position="64"/>
    </location>
</feature>
<feature type="coiled-coil region" evidence="1">
    <location>
        <begin position="290"/>
        <end position="317"/>
    </location>
</feature>
<proteinExistence type="predicted"/>
<feature type="region of interest" description="Disordered" evidence="2">
    <location>
        <begin position="330"/>
        <end position="349"/>
    </location>
</feature>
<dbReference type="AlphaFoldDB" id="A0A5C3QF89"/>
<feature type="compositionally biased region" description="Polar residues" evidence="2">
    <location>
        <begin position="265"/>
        <end position="282"/>
    </location>
</feature>
<accession>A0A5C3QF89</accession>
<keyword evidence="1" id="KW-0175">Coiled coil</keyword>
<feature type="compositionally biased region" description="Polar residues" evidence="2">
    <location>
        <begin position="65"/>
        <end position="81"/>
    </location>
</feature>
<gene>
    <name evidence="3" type="ORF">BDV98DRAFT_604953</name>
</gene>
<dbReference type="OrthoDB" id="3222060at2759"/>
<feature type="compositionally biased region" description="Low complexity" evidence="2">
    <location>
        <begin position="244"/>
        <end position="257"/>
    </location>
</feature>